<dbReference type="PANTHER" id="PTHR46796">
    <property type="entry name" value="HTH-TYPE TRANSCRIPTIONAL ACTIVATOR RHAS-RELATED"/>
    <property type="match status" value="1"/>
</dbReference>
<evidence type="ECO:0000313" key="6">
    <source>
        <dbReference type="Proteomes" id="UP001370348"/>
    </source>
</evidence>
<evidence type="ECO:0000259" key="4">
    <source>
        <dbReference type="PROSITE" id="PS01124"/>
    </source>
</evidence>
<keyword evidence="3" id="KW-0804">Transcription</keyword>
<evidence type="ECO:0000313" key="5">
    <source>
        <dbReference type="EMBL" id="WXB19839.1"/>
    </source>
</evidence>
<dbReference type="Pfam" id="PF02311">
    <property type="entry name" value="AraC_binding"/>
    <property type="match status" value="1"/>
</dbReference>
<sequence>MWRPLGFAGIEALEADYVRQDFSPHRHEGYLVGVIERGVHAVRCRGVRWYASEGTVCTLDPGEVHHGGAAVRDGWRQRILYVEPEIVRDVLEDALDRPVDDLHFEQCFRADRRAAAALSRLHRALGSRDEALEVQTVFHAVMGRVLTRYGRLVEAPSPPPSPPDVRLSRAREFVHEHACERIELADIARAADLRRRQLIDGFVRAFGLPPHRYQRQVRIDRARRLLASGMAPSQVAHETGFTDQSHFIRHFRAVLGVTPARYHGVES</sequence>
<dbReference type="SUPFAM" id="SSF51215">
    <property type="entry name" value="Regulatory protein AraC"/>
    <property type="match status" value="1"/>
</dbReference>
<proteinExistence type="predicted"/>
<dbReference type="Gene3D" id="1.10.10.60">
    <property type="entry name" value="Homeodomain-like"/>
    <property type="match status" value="1"/>
</dbReference>
<dbReference type="SUPFAM" id="SSF46689">
    <property type="entry name" value="Homeodomain-like"/>
    <property type="match status" value="2"/>
</dbReference>
<keyword evidence="1" id="KW-0805">Transcription regulation</keyword>
<reference evidence="5 6" key="1">
    <citation type="submission" date="2021-12" db="EMBL/GenBank/DDBJ databases">
        <title>Discovery of the Pendulisporaceae a myxobacterial family with distinct sporulation behavior and unique specialized metabolism.</title>
        <authorList>
            <person name="Garcia R."/>
            <person name="Popoff A."/>
            <person name="Bader C.D."/>
            <person name="Loehr J."/>
            <person name="Walesch S."/>
            <person name="Walt C."/>
            <person name="Boldt J."/>
            <person name="Bunk B."/>
            <person name="Haeckl F.J.F.P.J."/>
            <person name="Gunesch A.P."/>
            <person name="Birkelbach J."/>
            <person name="Nuebel U."/>
            <person name="Pietschmann T."/>
            <person name="Bach T."/>
            <person name="Mueller R."/>
        </authorList>
    </citation>
    <scope>NUCLEOTIDE SEQUENCE [LARGE SCALE GENOMIC DNA]</scope>
    <source>
        <strain evidence="5 6">MSr11954</strain>
    </source>
</reference>
<dbReference type="PANTHER" id="PTHR46796:SF2">
    <property type="entry name" value="TRANSCRIPTIONAL REGULATORY PROTEIN"/>
    <property type="match status" value="1"/>
</dbReference>
<protein>
    <submittedName>
        <fullName evidence="5">AraC family transcriptional regulator</fullName>
    </submittedName>
</protein>
<dbReference type="InterPro" id="IPR003313">
    <property type="entry name" value="AraC-bd"/>
</dbReference>
<dbReference type="SMART" id="SM00342">
    <property type="entry name" value="HTH_ARAC"/>
    <property type="match status" value="1"/>
</dbReference>
<gene>
    <name evidence="5" type="ORF">LZC94_21770</name>
</gene>
<evidence type="ECO:0000256" key="2">
    <source>
        <dbReference type="ARBA" id="ARBA00023125"/>
    </source>
</evidence>
<dbReference type="InterPro" id="IPR009057">
    <property type="entry name" value="Homeodomain-like_sf"/>
</dbReference>
<dbReference type="InterPro" id="IPR018060">
    <property type="entry name" value="HTH_AraC"/>
</dbReference>
<dbReference type="Proteomes" id="UP001370348">
    <property type="component" value="Chromosome"/>
</dbReference>
<dbReference type="PROSITE" id="PS01124">
    <property type="entry name" value="HTH_ARAC_FAMILY_2"/>
    <property type="match status" value="1"/>
</dbReference>
<keyword evidence="2" id="KW-0238">DNA-binding</keyword>
<keyword evidence="6" id="KW-1185">Reference proteome</keyword>
<organism evidence="5 6">
    <name type="scientific">Pendulispora albinea</name>
    <dbReference type="NCBI Taxonomy" id="2741071"/>
    <lineage>
        <taxon>Bacteria</taxon>
        <taxon>Pseudomonadati</taxon>
        <taxon>Myxococcota</taxon>
        <taxon>Myxococcia</taxon>
        <taxon>Myxococcales</taxon>
        <taxon>Sorangiineae</taxon>
        <taxon>Pendulisporaceae</taxon>
        <taxon>Pendulispora</taxon>
    </lineage>
</organism>
<dbReference type="InterPro" id="IPR037923">
    <property type="entry name" value="HTH-like"/>
</dbReference>
<dbReference type="RefSeq" id="WP_394829437.1">
    <property type="nucleotide sequence ID" value="NZ_CP089984.1"/>
</dbReference>
<evidence type="ECO:0000256" key="1">
    <source>
        <dbReference type="ARBA" id="ARBA00023015"/>
    </source>
</evidence>
<accession>A0ABZ2MBH8</accession>
<name>A0ABZ2MBH8_9BACT</name>
<dbReference type="Pfam" id="PF12833">
    <property type="entry name" value="HTH_18"/>
    <property type="match status" value="1"/>
</dbReference>
<dbReference type="EMBL" id="CP089984">
    <property type="protein sequence ID" value="WXB19839.1"/>
    <property type="molecule type" value="Genomic_DNA"/>
</dbReference>
<dbReference type="InterPro" id="IPR050204">
    <property type="entry name" value="AraC_XylS_family_regulators"/>
</dbReference>
<evidence type="ECO:0000256" key="3">
    <source>
        <dbReference type="ARBA" id="ARBA00023163"/>
    </source>
</evidence>
<feature type="domain" description="HTH araC/xylS-type" evidence="4">
    <location>
        <begin position="168"/>
        <end position="265"/>
    </location>
</feature>